<comment type="cofactor">
    <cofactor evidence="7">
        <name>Ca(2+)</name>
        <dbReference type="ChEBI" id="CHEBI:29108"/>
    </cofactor>
    <text evidence="7">Binds 1 Ca(2+) ion per subunit.</text>
</comment>
<keyword evidence="8" id="KW-0732">Signal</keyword>
<evidence type="ECO:0000256" key="2">
    <source>
        <dbReference type="ARBA" id="ARBA00022723"/>
    </source>
</evidence>
<keyword evidence="4 7" id="KW-0720">Serine protease</keyword>
<feature type="binding site" evidence="7">
    <location>
        <position position="546"/>
    </location>
    <ligand>
        <name>Ca(2+)</name>
        <dbReference type="ChEBI" id="CHEBI:29108"/>
    </ligand>
</feature>
<feature type="signal peptide" evidence="8">
    <location>
        <begin position="1"/>
        <end position="25"/>
    </location>
</feature>
<dbReference type="InterPro" id="IPR050819">
    <property type="entry name" value="Tripeptidyl-peptidase_I"/>
</dbReference>
<keyword evidence="3 7" id="KW-0378">Hydrolase</keyword>
<dbReference type="Proteomes" id="UP000239561">
    <property type="component" value="Unassembled WGS sequence"/>
</dbReference>
<name>A0A2S7DSH3_9XANT</name>
<dbReference type="InterPro" id="IPR030400">
    <property type="entry name" value="Sedolisin_dom"/>
</dbReference>
<dbReference type="CDD" id="cd11377">
    <property type="entry name" value="Pro-peptidase_S53"/>
    <property type="match status" value="1"/>
</dbReference>
<dbReference type="Gene3D" id="3.40.50.200">
    <property type="entry name" value="Peptidase S8/S53 domain"/>
    <property type="match status" value="1"/>
</dbReference>
<dbReference type="PANTHER" id="PTHR14218:SF15">
    <property type="entry name" value="TRIPEPTIDYL-PEPTIDASE 1"/>
    <property type="match status" value="1"/>
</dbReference>
<evidence type="ECO:0000313" key="11">
    <source>
        <dbReference type="Proteomes" id="UP000239561"/>
    </source>
</evidence>
<evidence type="ECO:0000256" key="6">
    <source>
        <dbReference type="ARBA" id="ARBA00023145"/>
    </source>
</evidence>
<dbReference type="InterPro" id="IPR000209">
    <property type="entry name" value="Peptidase_S8/S53_dom"/>
</dbReference>
<dbReference type="RefSeq" id="WP_104603194.1">
    <property type="nucleotide sequence ID" value="NZ_CP082217.1"/>
</dbReference>
<dbReference type="PROSITE" id="PS00138">
    <property type="entry name" value="SUBTILASE_SER"/>
    <property type="match status" value="1"/>
</dbReference>
<dbReference type="Pfam" id="PF00082">
    <property type="entry name" value="Peptidase_S8"/>
    <property type="match status" value="1"/>
</dbReference>
<feature type="domain" description="Peptidase S53" evidence="9">
    <location>
        <begin position="214"/>
        <end position="586"/>
    </location>
</feature>
<feature type="binding site" evidence="7">
    <location>
        <position position="566"/>
    </location>
    <ligand>
        <name>Ca(2+)</name>
        <dbReference type="ChEBI" id="CHEBI:29108"/>
    </ligand>
</feature>
<feature type="binding site" evidence="7">
    <location>
        <position position="547"/>
    </location>
    <ligand>
        <name>Ca(2+)</name>
        <dbReference type="ChEBI" id="CHEBI:29108"/>
    </ligand>
</feature>
<dbReference type="InterPro" id="IPR036852">
    <property type="entry name" value="Peptidase_S8/S53_dom_sf"/>
</dbReference>
<dbReference type="CDD" id="cd04056">
    <property type="entry name" value="Peptidases_S53"/>
    <property type="match status" value="1"/>
</dbReference>
<dbReference type="SUPFAM" id="SSF52743">
    <property type="entry name" value="Subtilisin-like"/>
    <property type="match status" value="1"/>
</dbReference>
<protein>
    <submittedName>
        <fullName evidence="10">Protease</fullName>
    </submittedName>
</protein>
<keyword evidence="5 7" id="KW-0106">Calcium</keyword>
<dbReference type="SMART" id="SM00944">
    <property type="entry name" value="Pro-kuma_activ"/>
    <property type="match status" value="1"/>
</dbReference>
<dbReference type="AlphaFoldDB" id="A0A2S7DSH3"/>
<feature type="active site" description="Charge relay system" evidence="7">
    <location>
        <position position="504"/>
    </location>
</feature>
<evidence type="ECO:0000256" key="8">
    <source>
        <dbReference type="SAM" id="SignalP"/>
    </source>
</evidence>
<evidence type="ECO:0000256" key="5">
    <source>
        <dbReference type="ARBA" id="ARBA00022837"/>
    </source>
</evidence>
<feature type="binding site" evidence="7">
    <location>
        <position position="564"/>
    </location>
    <ligand>
        <name>Ca(2+)</name>
        <dbReference type="ChEBI" id="CHEBI:29108"/>
    </ligand>
</feature>
<dbReference type="InterPro" id="IPR023828">
    <property type="entry name" value="Peptidase_S8_Ser-AS"/>
</dbReference>
<dbReference type="PANTHER" id="PTHR14218">
    <property type="entry name" value="PROTEASE S8 TRIPEPTIDYL PEPTIDASE I CLN2"/>
    <property type="match status" value="1"/>
</dbReference>
<keyword evidence="2 7" id="KW-0479">Metal-binding</keyword>
<feature type="active site" description="Charge relay system" evidence="7">
    <location>
        <position position="290"/>
    </location>
</feature>
<dbReference type="GO" id="GO:0004252">
    <property type="term" value="F:serine-type endopeptidase activity"/>
    <property type="evidence" value="ECO:0007669"/>
    <property type="project" value="UniProtKB-UniRule"/>
</dbReference>
<evidence type="ECO:0000256" key="3">
    <source>
        <dbReference type="ARBA" id="ARBA00022801"/>
    </source>
</evidence>
<evidence type="ECO:0000256" key="1">
    <source>
        <dbReference type="ARBA" id="ARBA00022670"/>
    </source>
</evidence>
<gene>
    <name evidence="10" type="ORF">XcuCFBP2542_08655</name>
</gene>
<proteinExistence type="predicted"/>
<evidence type="ECO:0000259" key="9">
    <source>
        <dbReference type="PROSITE" id="PS51695"/>
    </source>
</evidence>
<keyword evidence="6" id="KW-0865">Zymogen</keyword>
<dbReference type="PROSITE" id="PS51695">
    <property type="entry name" value="SEDOLISIN"/>
    <property type="match status" value="1"/>
</dbReference>
<dbReference type="SUPFAM" id="SSF54897">
    <property type="entry name" value="Protease propeptides/inhibitors"/>
    <property type="match status" value="1"/>
</dbReference>
<evidence type="ECO:0000256" key="7">
    <source>
        <dbReference type="PROSITE-ProRule" id="PRU01032"/>
    </source>
</evidence>
<accession>A0A2S7DSH3</accession>
<dbReference type="GO" id="GO:0006508">
    <property type="term" value="P:proteolysis"/>
    <property type="evidence" value="ECO:0007669"/>
    <property type="project" value="UniProtKB-KW"/>
</dbReference>
<dbReference type="EMBL" id="MDED01000013">
    <property type="protein sequence ID" value="PPU76710.1"/>
    <property type="molecule type" value="Genomic_DNA"/>
</dbReference>
<evidence type="ECO:0000313" key="10">
    <source>
        <dbReference type="EMBL" id="PPU76710.1"/>
    </source>
</evidence>
<dbReference type="InterPro" id="IPR015366">
    <property type="entry name" value="S53_propep"/>
</dbReference>
<feature type="active site" description="Charge relay system" evidence="7">
    <location>
        <position position="286"/>
    </location>
</feature>
<sequence>MMRTPLSMALLASVVTVCSTSSVCAANLDLHPLDVSSRVSSSAPMAPESRLQVTLVLKPRLDAAAQHTAIDRWLTHDSADPMLRATLDRGTQGAASDIAQIKQYFLKYGITDVQAVSDGRLLQVGSTVAALQSAFGVTLRSGSLDGRAVYFNQNPIQLPAALRDTVQGVLGLDNLSLARPPRRAVPSADAQSADAMLRTMVAAAPAAAASEVVRHSVEELNSAYGANALAPASDVVGAVIAVGNLQTTLVRLQHFQALHGLHTPVTVITVGDPAAQGYGVVNDEVEWNMDTQLLLGSAGGLKRLLIYNVPDFTFKSLVDGMTRASDDNLARVVSMSIGAAETDINEAVFQAMDASLSKAVRQGQNFLISSGDDGIYQPLSARANAPYYDSLKGRPQQRQVAFPASDPYAIAVGATELQTKVGSPGTYVAEHVWNAGVGSQISQGGASRLGAAPQWQKSMIAGQVSSGRRAVPDVSFNGAFSSSAQILSSDAQGNEAPWYVWGTSASAPTFAGYVARLLQSHPNLGFIGPQIYRYADQRSQAQRGHDVLVGTNGLYGDGYTAVSGWDFASGWGSLDIGDFDRFLAHASP</sequence>
<keyword evidence="1 7" id="KW-0645">Protease</keyword>
<dbReference type="GO" id="GO:0008240">
    <property type="term" value="F:tripeptidyl-peptidase activity"/>
    <property type="evidence" value="ECO:0007669"/>
    <property type="project" value="TreeGrafter"/>
</dbReference>
<reference evidence="10 11" key="1">
    <citation type="submission" date="2016-08" db="EMBL/GenBank/DDBJ databases">
        <authorList>
            <person name="Seilhamer J.J."/>
        </authorList>
    </citation>
    <scope>NUCLEOTIDE SEQUENCE [LARGE SCALE GENOMIC DNA]</scope>
    <source>
        <strain evidence="10 11">CFBP2542</strain>
    </source>
</reference>
<organism evidence="10 11">
    <name type="scientific">Xanthomonas cucurbitae</name>
    <dbReference type="NCBI Taxonomy" id="56453"/>
    <lineage>
        <taxon>Bacteria</taxon>
        <taxon>Pseudomonadati</taxon>
        <taxon>Pseudomonadota</taxon>
        <taxon>Gammaproteobacteria</taxon>
        <taxon>Lysobacterales</taxon>
        <taxon>Lysobacteraceae</taxon>
        <taxon>Xanthomonas</taxon>
    </lineage>
</organism>
<dbReference type="GO" id="GO:0046872">
    <property type="term" value="F:metal ion binding"/>
    <property type="evidence" value="ECO:0007669"/>
    <property type="project" value="UniProtKB-UniRule"/>
</dbReference>
<evidence type="ECO:0000256" key="4">
    <source>
        <dbReference type="ARBA" id="ARBA00022825"/>
    </source>
</evidence>
<comment type="caution">
    <text evidence="10">The sequence shown here is derived from an EMBL/GenBank/DDBJ whole genome shotgun (WGS) entry which is preliminary data.</text>
</comment>
<dbReference type="Pfam" id="PF09286">
    <property type="entry name" value="Pro-kuma_activ"/>
    <property type="match status" value="1"/>
</dbReference>
<feature type="chain" id="PRO_5015759042" evidence="8">
    <location>
        <begin position="26"/>
        <end position="588"/>
    </location>
</feature>